<evidence type="ECO:0000256" key="1">
    <source>
        <dbReference type="ARBA" id="ARBA00022737"/>
    </source>
</evidence>
<proteinExistence type="predicted"/>
<dbReference type="InterPro" id="IPR002885">
    <property type="entry name" value="PPR_rpt"/>
</dbReference>
<dbReference type="NCBIfam" id="TIGR00756">
    <property type="entry name" value="PPR"/>
    <property type="match status" value="1"/>
</dbReference>
<dbReference type="Proteomes" id="UP000516314">
    <property type="component" value="Chromosome 4"/>
</dbReference>
<dbReference type="InterPro" id="IPR011990">
    <property type="entry name" value="TPR-like_helical_dom_sf"/>
</dbReference>
<dbReference type="Gene3D" id="1.25.40.10">
    <property type="entry name" value="Tetratricopeptide repeat domain"/>
    <property type="match status" value="1"/>
</dbReference>
<name>A0A7G2EZF1_ARATH</name>
<dbReference type="InterPro" id="IPR044646">
    <property type="entry name" value="EMB1417-like"/>
</dbReference>
<evidence type="ECO:0000313" key="3">
    <source>
        <dbReference type="Proteomes" id="UP000516314"/>
    </source>
</evidence>
<accession>A0A7G2EZF1</accession>
<dbReference type="PANTHER" id="PTHR46782:SF2">
    <property type="entry name" value="OS07G0545900 PROTEIN"/>
    <property type="match status" value="1"/>
</dbReference>
<protein>
    <submittedName>
        <fullName evidence="2">(thale cress) hypothetical protein</fullName>
    </submittedName>
</protein>
<dbReference type="EMBL" id="LR881469">
    <property type="protein sequence ID" value="CAD5328394.1"/>
    <property type="molecule type" value="Genomic_DNA"/>
</dbReference>
<sequence>MCFVLAASYYFQICSVLSKVKVMALCNLNPTQGIFPLQGLSKSQEFICFSLLQSPRCGSYSSLKTKRFGFCIRSKLSEKEAGKFDRGYVATVNSKEIKKVGKKEHHLWKKNDSAGSGQKALNLVRMLSGLPNEKETVYGALNKWVAWEVEFPIIAAAKALQILRKRSQWHRVIQLAKWMLSKGQGATMGTYDTLLLAFDMDERADEAESLWNMILHTHTRSIPRRLFARMIALYAHHDLHDKVIEVFADMEELKVSPDEDSARRVARAFRELNQEENRKLILRRYLSEYKYIYFNGERVRVKRYFSEDS</sequence>
<keyword evidence="1" id="KW-0677">Repeat</keyword>
<organism evidence="2 3">
    <name type="scientific">Arabidopsis thaliana</name>
    <name type="common">Mouse-ear cress</name>
    <dbReference type="NCBI Taxonomy" id="3702"/>
    <lineage>
        <taxon>Eukaryota</taxon>
        <taxon>Viridiplantae</taxon>
        <taxon>Streptophyta</taxon>
        <taxon>Embryophyta</taxon>
        <taxon>Tracheophyta</taxon>
        <taxon>Spermatophyta</taxon>
        <taxon>Magnoliopsida</taxon>
        <taxon>eudicotyledons</taxon>
        <taxon>Gunneridae</taxon>
        <taxon>Pentapetalae</taxon>
        <taxon>rosids</taxon>
        <taxon>malvids</taxon>
        <taxon>Brassicales</taxon>
        <taxon>Brassicaceae</taxon>
        <taxon>Camelineae</taxon>
        <taxon>Arabidopsis</taxon>
    </lineage>
</organism>
<reference evidence="2 3" key="1">
    <citation type="submission" date="2020-09" db="EMBL/GenBank/DDBJ databases">
        <authorList>
            <person name="Ashkenazy H."/>
        </authorList>
    </citation>
    <scope>NUCLEOTIDE SEQUENCE [LARGE SCALE GENOMIC DNA]</scope>
    <source>
        <strain evidence="3">cv. Cdm-0</strain>
    </source>
</reference>
<dbReference type="PANTHER" id="PTHR46782">
    <property type="entry name" value="OS01G0757700 PROTEIN"/>
    <property type="match status" value="1"/>
</dbReference>
<dbReference type="AlphaFoldDB" id="A0A7G2EZF1"/>
<gene>
    <name evidence="2" type="ORF">AT9943_LOCUS16044</name>
</gene>
<evidence type="ECO:0000313" key="2">
    <source>
        <dbReference type="EMBL" id="CAD5328394.1"/>
    </source>
</evidence>